<evidence type="ECO:0000313" key="2">
    <source>
        <dbReference type="EMBL" id="KYN33185.1"/>
    </source>
</evidence>
<feature type="compositionally biased region" description="Basic and acidic residues" evidence="1">
    <location>
        <begin position="31"/>
        <end position="53"/>
    </location>
</feature>
<dbReference type="Proteomes" id="UP000078541">
    <property type="component" value="Unassembled WGS sequence"/>
</dbReference>
<dbReference type="EMBL" id="KQ981909">
    <property type="protein sequence ID" value="KYN33185.1"/>
    <property type="molecule type" value="Genomic_DNA"/>
</dbReference>
<name>A0A195EY26_9HYME</name>
<organism evidence="2 3">
    <name type="scientific">Trachymyrmex septentrionalis</name>
    <dbReference type="NCBI Taxonomy" id="34720"/>
    <lineage>
        <taxon>Eukaryota</taxon>
        <taxon>Metazoa</taxon>
        <taxon>Ecdysozoa</taxon>
        <taxon>Arthropoda</taxon>
        <taxon>Hexapoda</taxon>
        <taxon>Insecta</taxon>
        <taxon>Pterygota</taxon>
        <taxon>Neoptera</taxon>
        <taxon>Endopterygota</taxon>
        <taxon>Hymenoptera</taxon>
        <taxon>Apocrita</taxon>
        <taxon>Aculeata</taxon>
        <taxon>Formicoidea</taxon>
        <taxon>Formicidae</taxon>
        <taxon>Myrmicinae</taxon>
        <taxon>Trachymyrmex</taxon>
    </lineage>
</organism>
<evidence type="ECO:0000313" key="3">
    <source>
        <dbReference type="Proteomes" id="UP000078541"/>
    </source>
</evidence>
<protein>
    <submittedName>
        <fullName evidence="2">Uncharacterized protein</fullName>
    </submittedName>
</protein>
<dbReference type="AlphaFoldDB" id="A0A195EY26"/>
<feature type="region of interest" description="Disordered" evidence="1">
    <location>
        <begin position="134"/>
        <end position="187"/>
    </location>
</feature>
<feature type="non-terminal residue" evidence="2">
    <location>
        <position position="1"/>
    </location>
</feature>
<keyword evidence="3" id="KW-1185">Reference proteome</keyword>
<gene>
    <name evidence="2" type="ORF">ALC56_12518</name>
</gene>
<feature type="compositionally biased region" description="Basic residues" evidence="1">
    <location>
        <begin position="134"/>
        <end position="143"/>
    </location>
</feature>
<sequence>NRNRKKQEGRRNVGSEEERQKAWQNSRGRNRVSEREGRETERGELAREAEERGGGPTVVPNVAFGVWYSPAGANRRRAASFHPRSIHGVVIIAVGESRTRRTRSLVKNRSCHPVESCLSTLLIGIRSDRVIPRRRRRRRRRRLSTNNRTERDKQAVSSHQLRVIVSAVPDSGDPRNPRQRGGKRVDRLREGYRWSTIEKIFSLERKG</sequence>
<feature type="region of interest" description="Disordered" evidence="1">
    <location>
        <begin position="1"/>
        <end position="56"/>
    </location>
</feature>
<reference evidence="2 3" key="1">
    <citation type="submission" date="2016-03" db="EMBL/GenBank/DDBJ databases">
        <title>Trachymyrmex septentrionalis WGS genome.</title>
        <authorList>
            <person name="Nygaard S."/>
            <person name="Hu H."/>
            <person name="Boomsma J."/>
            <person name="Zhang G."/>
        </authorList>
    </citation>
    <scope>NUCLEOTIDE SEQUENCE [LARGE SCALE GENOMIC DNA]</scope>
    <source>
        <strain evidence="2">Tsep2-gDNA-1</strain>
        <tissue evidence="2">Whole body</tissue>
    </source>
</reference>
<accession>A0A195EY26</accession>
<evidence type="ECO:0000256" key="1">
    <source>
        <dbReference type="SAM" id="MobiDB-lite"/>
    </source>
</evidence>
<feature type="compositionally biased region" description="Basic and acidic residues" evidence="1">
    <location>
        <begin position="9"/>
        <end position="21"/>
    </location>
</feature>
<proteinExistence type="predicted"/>